<dbReference type="Ensembl" id="ENSOTST00005170662.1">
    <property type="protein sequence ID" value="ENSOTSP00005145240.1"/>
    <property type="gene ID" value="ENSOTSG00005070999.1"/>
</dbReference>
<organism evidence="1 2">
    <name type="scientific">Oncorhynchus tshawytscha</name>
    <name type="common">Chinook salmon</name>
    <name type="synonym">Salmo tshawytscha</name>
    <dbReference type="NCBI Taxonomy" id="74940"/>
    <lineage>
        <taxon>Eukaryota</taxon>
        <taxon>Metazoa</taxon>
        <taxon>Chordata</taxon>
        <taxon>Craniata</taxon>
        <taxon>Vertebrata</taxon>
        <taxon>Euteleostomi</taxon>
        <taxon>Actinopterygii</taxon>
        <taxon>Neopterygii</taxon>
        <taxon>Teleostei</taxon>
        <taxon>Protacanthopterygii</taxon>
        <taxon>Salmoniformes</taxon>
        <taxon>Salmonidae</taxon>
        <taxon>Salmoninae</taxon>
        <taxon>Oncorhynchus</taxon>
    </lineage>
</organism>
<reference evidence="2" key="1">
    <citation type="journal article" date="2018" name="PLoS ONE">
        <title>Chinook salmon (Oncorhynchus tshawytscha) genome and transcriptome.</title>
        <authorList>
            <person name="Christensen K.A."/>
            <person name="Leong J.S."/>
            <person name="Sakhrani D."/>
            <person name="Biagi C.A."/>
            <person name="Minkley D.R."/>
            <person name="Withler R.E."/>
            <person name="Rondeau E.B."/>
            <person name="Koop B.F."/>
            <person name="Devlin R.H."/>
        </authorList>
    </citation>
    <scope>NUCLEOTIDE SEQUENCE [LARGE SCALE GENOMIC DNA]</scope>
</reference>
<dbReference type="Proteomes" id="UP000694402">
    <property type="component" value="Unassembled WGS sequence"/>
</dbReference>
<proteinExistence type="predicted"/>
<reference evidence="1" key="2">
    <citation type="submission" date="2025-05" db="UniProtKB">
        <authorList>
            <consortium name="Ensembl"/>
        </authorList>
    </citation>
    <scope>IDENTIFICATION</scope>
</reference>
<protein>
    <submittedName>
        <fullName evidence="1">Uncharacterized protein</fullName>
    </submittedName>
</protein>
<evidence type="ECO:0000313" key="1">
    <source>
        <dbReference type="Ensembl" id="ENSOTSP00005137995.1"/>
    </source>
</evidence>
<dbReference type="InterPro" id="IPR036397">
    <property type="entry name" value="RNaseH_sf"/>
</dbReference>
<dbReference type="AlphaFoldDB" id="A0AAZ3RC86"/>
<accession>A0AAZ3RC86</accession>
<keyword evidence="2" id="KW-1185">Reference proteome</keyword>
<dbReference type="Gene3D" id="3.30.420.10">
    <property type="entry name" value="Ribonuclease H-like superfamily/Ribonuclease H"/>
    <property type="match status" value="1"/>
</dbReference>
<dbReference type="GeneTree" id="ENSGT01120000277129"/>
<sequence length="150" mass="17134">MGHGVRKSPKLRSDTNYITTSCLGGLSDVSWVRKSPKLRSDTNYITTNSSAYNLPNVTGTFNGNERVLWSDETKIELFRNKHQRWLWHGQKDSYAEKYLIPTMKYGGGSLMLWGCFSFKGPGQLVTIHGIIDSIKYQQILHQKMTAFARK</sequence>
<dbReference type="GO" id="GO:0003676">
    <property type="term" value="F:nucleic acid binding"/>
    <property type="evidence" value="ECO:0007669"/>
    <property type="project" value="InterPro"/>
</dbReference>
<evidence type="ECO:0000313" key="2">
    <source>
        <dbReference type="Proteomes" id="UP000694402"/>
    </source>
</evidence>
<dbReference type="Ensembl" id="ENSOTST00005145632.1">
    <property type="protein sequence ID" value="ENSOTSP00005137995.1"/>
    <property type="gene ID" value="ENSOTSG00005070999.1"/>
</dbReference>
<name>A0AAZ3RC86_ONCTS</name>